<organism evidence="2 3">
    <name type="scientific">Mycolicibacterium fluoranthenivorans</name>
    <dbReference type="NCBI Taxonomy" id="258505"/>
    <lineage>
        <taxon>Bacteria</taxon>
        <taxon>Bacillati</taxon>
        <taxon>Actinomycetota</taxon>
        <taxon>Actinomycetes</taxon>
        <taxon>Mycobacteriales</taxon>
        <taxon>Mycobacteriaceae</taxon>
        <taxon>Mycolicibacterium</taxon>
    </lineage>
</organism>
<keyword evidence="1" id="KW-1133">Transmembrane helix</keyword>
<sequence>MTGLSAATLNAYAVQGQELSRRLFGSFMLGIGLVCTVWPAGAFANPSCTNVSSTTTMCQSPGNVQIVTSPGTVATPSLGWPYWGGGLVIGIGGRR</sequence>
<dbReference type="EMBL" id="FMUB01000005">
    <property type="protein sequence ID" value="SCX18968.1"/>
    <property type="molecule type" value="Genomic_DNA"/>
</dbReference>
<protein>
    <submittedName>
        <fullName evidence="2">Uncharacterized protein</fullName>
    </submittedName>
</protein>
<name>A0A1G4W9H7_9MYCO</name>
<keyword evidence="1" id="KW-0812">Transmembrane</keyword>
<reference evidence="3" key="1">
    <citation type="submission" date="2016-10" db="EMBL/GenBank/DDBJ databases">
        <authorList>
            <person name="Varghese N."/>
            <person name="Submissions S."/>
        </authorList>
    </citation>
    <scope>NUCLEOTIDE SEQUENCE [LARGE SCALE GENOMIC DNA]</scope>
    <source>
        <strain evidence="3">UNC267MFSha1.1M11</strain>
    </source>
</reference>
<dbReference type="STRING" id="1502745.SAMN02799620_02597"/>
<proteinExistence type="predicted"/>
<feature type="transmembrane region" description="Helical" evidence="1">
    <location>
        <begin position="23"/>
        <end position="44"/>
    </location>
</feature>
<evidence type="ECO:0000313" key="3">
    <source>
        <dbReference type="Proteomes" id="UP000199707"/>
    </source>
</evidence>
<evidence type="ECO:0000313" key="2">
    <source>
        <dbReference type="EMBL" id="SCX18968.1"/>
    </source>
</evidence>
<gene>
    <name evidence="2" type="ORF">SAMN02799620_02597</name>
</gene>
<accession>A0A1G4W9H7</accession>
<dbReference type="Proteomes" id="UP000199707">
    <property type="component" value="Unassembled WGS sequence"/>
</dbReference>
<dbReference type="AlphaFoldDB" id="A0A1G4W9H7"/>
<evidence type="ECO:0000256" key="1">
    <source>
        <dbReference type="SAM" id="Phobius"/>
    </source>
</evidence>
<keyword evidence="1" id="KW-0472">Membrane</keyword>